<accession>A0A163ZIH1</accession>
<reference evidence="3" key="1">
    <citation type="submission" date="2016-04" db="EMBL/GenBank/DDBJ databases">
        <authorList>
            <person name="Strapagiel D."/>
            <person name="Borowka P."/>
            <person name="Marciniak B."/>
            <person name="Bakula Z."/>
            <person name="Van Ingen J."/>
            <person name="Safianowska A."/>
            <person name="Dziadek J."/>
            <person name="Jagielski T."/>
        </authorList>
    </citation>
    <scope>NUCLEOTIDE SEQUENCE [LARGE SCALE GENOMIC DNA]</scope>
    <source>
        <strain evidence="3">1010001458</strain>
    </source>
</reference>
<dbReference type="SMART" id="SM00953">
    <property type="entry name" value="RES"/>
    <property type="match status" value="1"/>
</dbReference>
<dbReference type="Proteomes" id="UP000077342">
    <property type="component" value="Unassembled WGS sequence"/>
</dbReference>
<keyword evidence="3" id="KW-1185">Reference proteome</keyword>
<dbReference type="InterPro" id="IPR014914">
    <property type="entry name" value="RES_dom"/>
</dbReference>
<feature type="domain" description="RES" evidence="1">
    <location>
        <begin position="38"/>
        <end position="184"/>
    </location>
</feature>
<dbReference type="AlphaFoldDB" id="A0A163ZIH1"/>
<dbReference type="Pfam" id="PF08808">
    <property type="entry name" value="RES"/>
    <property type="match status" value="1"/>
</dbReference>
<gene>
    <name evidence="2" type="ORF">A4G28_23530</name>
</gene>
<proteinExistence type="predicted"/>
<sequence length="206" mass="23219">MPDPLPDPLERIWPAGDPIIRCHRVVMGATEFNASNVSRRFRPVIRSGIVVPTLYGADQVHGALSETVFHDVPIRGNGRRIVRKALLPMMRSTVIPQRDLRLVRLHGAGLRRLRVTHSELIESSSSQYSRTAAWGQALYDHADYDGLVWRSRQFNDSYALMLWGDRVYRFNDLDPDPTNAPLPLYAGAGFDEVQQLADECDITVIG</sequence>
<name>A0A163ZIH1_9MYCO</name>
<dbReference type="EMBL" id="LWCI01000114">
    <property type="protein sequence ID" value="KZS61568.1"/>
    <property type="molecule type" value="Genomic_DNA"/>
</dbReference>
<organism evidence="2 3">
    <name type="scientific">Mycobacterium ostraviense</name>
    <dbReference type="NCBI Taxonomy" id="2738409"/>
    <lineage>
        <taxon>Bacteria</taxon>
        <taxon>Bacillati</taxon>
        <taxon>Actinomycetota</taxon>
        <taxon>Actinomycetes</taxon>
        <taxon>Mycobacteriales</taxon>
        <taxon>Mycobacteriaceae</taxon>
        <taxon>Mycobacterium</taxon>
    </lineage>
</organism>
<evidence type="ECO:0000259" key="1">
    <source>
        <dbReference type="SMART" id="SM00953"/>
    </source>
</evidence>
<evidence type="ECO:0000313" key="2">
    <source>
        <dbReference type="EMBL" id="KZS61568.1"/>
    </source>
</evidence>
<protein>
    <recommendedName>
        <fullName evidence="1">RES domain-containing protein</fullName>
    </recommendedName>
</protein>
<comment type="caution">
    <text evidence="2">The sequence shown here is derived from an EMBL/GenBank/DDBJ whole genome shotgun (WGS) entry which is preliminary data.</text>
</comment>
<evidence type="ECO:0000313" key="3">
    <source>
        <dbReference type="Proteomes" id="UP000077342"/>
    </source>
</evidence>